<evidence type="ECO:0000256" key="1">
    <source>
        <dbReference type="SAM" id="MobiDB-lite"/>
    </source>
</evidence>
<comment type="caution">
    <text evidence="2">The sequence shown here is derived from an EMBL/GenBank/DDBJ whole genome shotgun (WGS) entry which is preliminary data.</text>
</comment>
<dbReference type="EMBL" id="JAAMOB010000017">
    <property type="protein sequence ID" value="KAF4102439.1"/>
    <property type="molecule type" value="Genomic_DNA"/>
</dbReference>
<protein>
    <submittedName>
        <fullName evidence="2">Uncharacterized protein</fullName>
    </submittedName>
</protein>
<reference evidence="2 3" key="1">
    <citation type="submission" date="2020-04" db="EMBL/GenBank/DDBJ databases">
        <title>Chromosome-level genome assembly of a cyprinid fish Onychostoma macrolepis by integration of Nanopore Sequencing, Bionano and Hi-C technology.</title>
        <authorList>
            <person name="Wang D."/>
        </authorList>
    </citation>
    <scope>NUCLEOTIDE SEQUENCE [LARGE SCALE GENOMIC DNA]</scope>
    <source>
        <strain evidence="2">SWU-2019</strain>
        <tissue evidence="2">Muscle</tissue>
    </source>
</reference>
<evidence type="ECO:0000313" key="2">
    <source>
        <dbReference type="EMBL" id="KAF4102439.1"/>
    </source>
</evidence>
<feature type="region of interest" description="Disordered" evidence="1">
    <location>
        <begin position="1"/>
        <end position="49"/>
    </location>
</feature>
<organism evidence="2 3">
    <name type="scientific">Onychostoma macrolepis</name>
    <dbReference type="NCBI Taxonomy" id="369639"/>
    <lineage>
        <taxon>Eukaryota</taxon>
        <taxon>Metazoa</taxon>
        <taxon>Chordata</taxon>
        <taxon>Craniata</taxon>
        <taxon>Vertebrata</taxon>
        <taxon>Euteleostomi</taxon>
        <taxon>Actinopterygii</taxon>
        <taxon>Neopterygii</taxon>
        <taxon>Teleostei</taxon>
        <taxon>Ostariophysi</taxon>
        <taxon>Cypriniformes</taxon>
        <taxon>Cyprinidae</taxon>
        <taxon>Acrossocheilinae</taxon>
        <taxon>Onychostoma</taxon>
    </lineage>
</organism>
<keyword evidence="3" id="KW-1185">Reference proteome</keyword>
<dbReference type="AlphaFoldDB" id="A0A7J6C575"/>
<name>A0A7J6C575_9TELE</name>
<evidence type="ECO:0000313" key="3">
    <source>
        <dbReference type="Proteomes" id="UP000579812"/>
    </source>
</evidence>
<feature type="compositionally biased region" description="Basic and acidic residues" evidence="1">
    <location>
        <begin position="39"/>
        <end position="49"/>
    </location>
</feature>
<sequence length="105" mass="12194">MNEDEREGYGDQAEAGAAEEEEEHGEQAEAEAAEEEEYREPTETDKPAAKRLRAECQFCEQSSAALTHLLQENRELRSELNKMKMDEEFFKDNTEKNEHVMLFVH</sequence>
<feature type="compositionally biased region" description="Acidic residues" evidence="1">
    <location>
        <begin position="17"/>
        <end position="38"/>
    </location>
</feature>
<dbReference type="Proteomes" id="UP000579812">
    <property type="component" value="Unassembled WGS sequence"/>
</dbReference>
<gene>
    <name evidence="2" type="ORF">G5714_017239</name>
</gene>
<proteinExistence type="predicted"/>
<accession>A0A7J6C575</accession>